<proteinExistence type="predicted"/>
<dbReference type="AlphaFoldDB" id="A0A377PXR0"/>
<name>A0A377PXR0_9HELI</name>
<feature type="signal peptide" evidence="1">
    <location>
        <begin position="1"/>
        <end position="28"/>
    </location>
</feature>
<dbReference type="Proteomes" id="UP000255269">
    <property type="component" value="Unassembled WGS sequence"/>
</dbReference>
<evidence type="ECO:0000256" key="1">
    <source>
        <dbReference type="SAM" id="SignalP"/>
    </source>
</evidence>
<sequence length="860" mass="93692">MRGYPLSKNGILGIFVCVSLTTSNALFAAEQANKIGAKSYQTPKNVFLDSQVWDSKESIFKKVNGKNYYGIFQKGAVDGVSLEFYNPKNPNSSNQERAMQILTPNISQKEIISIQGTHAAVSSNRELHPIYVVPFLVAGYSSMGSATNNKLVLKEGELSSVNFIKPSVIKNDNKPPKKKKEDNFNYLITAAIANKGNANFNIVELREGSYINMGVDDTYSLQLNGAPYVAGGVTIGGEVRGNKVVAFGGAEMDFHITPYGMTENNEFVFDERITHIIGGLAQNGSARDNQVHLNGTRFVMHGPSGVYSSYSAAHIAGAFIDVDDGKNHNAINNTLLIDSFNLGLKVDESKLFFYDSIFFGEFFGGKTAKGNANGNKIILNNVPSLSRVSKGVKVQGIYEFFGGYALEGKAEDNVLDVALKSPLQITATYLRQNSFGFYGAYASDGASNNTIKIRNNLTVIDGTDNINDRVNIIAGRTLAGKANNNIVDFKDSQVALPLYVYATWSEDFEGSIHYPEEAKGNKVSLDNVFGRKNIKSGLTAINVYDNTISYHNVEAQSSGESQDKESSVYIKAVNIAKGNVFRASNYWATSRLNIYGIRGEVEAYDNQVIFNNVSFNADRENSGLVLVGGVGASTYHNVLSIENIQIGEYNPDEDYIYIAASALPNAESNLALSYANTLYIGGDVEMHRNTILSALSGSIIRVPSYSKSNADIITVPAPSLGQLTDDNHLILEKHMHAKVINNFEHYSFIYHKDNKASFAVSLESPINLSSEAIISLLLRKGDNAPKKGSKIPLITSMGGFSDIDGNNLTSAEVSNLLETIAKNKNTFKYSEIPQLQKAGLKVIPIKLSLGDDGRTIYAEI</sequence>
<accession>A0A377PXR0</accession>
<gene>
    <name evidence="2" type="ORF">NCTC13156_00006</name>
</gene>
<dbReference type="NCBIfam" id="NF038205">
    <property type="entry name" value="Campy_LoFi_RPT"/>
    <property type="match status" value="6"/>
</dbReference>
<evidence type="ECO:0000313" key="2">
    <source>
        <dbReference type="EMBL" id="STQ87202.1"/>
    </source>
</evidence>
<dbReference type="RefSeq" id="WP_244907941.1">
    <property type="nucleotide sequence ID" value="NZ_UGJF01000001.1"/>
</dbReference>
<protein>
    <submittedName>
        <fullName evidence="2">Uncharacterized protein</fullName>
    </submittedName>
</protein>
<feature type="chain" id="PRO_5016673285" evidence="1">
    <location>
        <begin position="29"/>
        <end position="860"/>
    </location>
</feature>
<organism evidence="2 3">
    <name type="scientific">Helicobacter pullorum</name>
    <dbReference type="NCBI Taxonomy" id="35818"/>
    <lineage>
        <taxon>Bacteria</taxon>
        <taxon>Pseudomonadati</taxon>
        <taxon>Campylobacterota</taxon>
        <taxon>Epsilonproteobacteria</taxon>
        <taxon>Campylobacterales</taxon>
        <taxon>Helicobacteraceae</taxon>
        <taxon>Helicobacter</taxon>
    </lineage>
</organism>
<dbReference type="EMBL" id="UGJF01000001">
    <property type="protein sequence ID" value="STQ87202.1"/>
    <property type="molecule type" value="Genomic_DNA"/>
</dbReference>
<evidence type="ECO:0000313" key="3">
    <source>
        <dbReference type="Proteomes" id="UP000255269"/>
    </source>
</evidence>
<keyword evidence="1" id="KW-0732">Signal</keyword>
<reference evidence="2 3" key="1">
    <citation type="submission" date="2018-06" db="EMBL/GenBank/DDBJ databases">
        <authorList>
            <consortium name="Pathogen Informatics"/>
            <person name="Doyle S."/>
        </authorList>
    </citation>
    <scope>NUCLEOTIDE SEQUENCE [LARGE SCALE GENOMIC DNA]</scope>
    <source>
        <strain evidence="2 3">NCTC13156</strain>
    </source>
</reference>